<dbReference type="InterPro" id="IPR023997">
    <property type="entry name" value="TonB-dep_OMP_SusC/RagA_CS"/>
</dbReference>
<gene>
    <name evidence="12" type="ORF">ACFOWA_00615</name>
</gene>
<evidence type="ECO:0000259" key="11">
    <source>
        <dbReference type="Pfam" id="PF00593"/>
    </source>
</evidence>
<dbReference type="Pfam" id="PF00593">
    <property type="entry name" value="TonB_dep_Rec_b-barrel"/>
    <property type="match status" value="1"/>
</dbReference>
<keyword evidence="10" id="KW-0732">Signal</keyword>
<dbReference type="PROSITE" id="PS52016">
    <property type="entry name" value="TONB_DEPENDENT_REC_3"/>
    <property type="match status" value="1"/>
</dbReference>
<feature type="signal peptide" evidence="10">
    <location>
        <begin position="1"/>
        <end position="24"/>
    </location>
</feature>
<evidence type="ECO:0000313" key="12">
    <source>
        <dbReference type="EMBL" id="MFC4209660.1"/>
    </source>
</evidence>
<dbReference type="NCBIfam" id="TIGR04056">
    <property type="entry name" value="OMP_RagA_SusC"/>
    <property type="match status" value="1"/>
</dbReference>
<evidence type="ECO:0000256" key="4">
    <source>
        <dbReference type="ARBA" id="ARBA00022692"/>
    </source>
</evidence>
<dbReference type="SUPFAM" id="SSF56935">
    <property type="entry name" value="Porins"/>
    <property type="match status" value="1"/>
</dbReference>
<organism evidence="12 13">
    <name type="scientific">Pedobacter lithocola</name>
    <dbReference type="NCBI Taxonomy" id="1908239"/>
    <lineage>
        <taxon>Bacteria</taxon>
        <taxon>Pseudomonadati</taxon>
        <taxon>Bacteroidota</taxon>
        <taxon>Sphingobacteriia</taxon>
        <taxon>Sphingobacteriales</taxon>
        <taxon>Sphingobacteriaceae</taxon>
        <taxon>Pedobacter</taxon>
    </lineage>
</organism>
<dbReference type="Proteomes" id="UP001595789">
    <property type="component" value="Unassembled WGS sequence"/>
</dbReference>
<dbReference type="NCBIfam" id="TIGR04057">
    <property type="entry name" value="SusC_RagA_signa"/>
    <property type="match status" value="1"/>
</dbReference>
<evidence type="ECO:0000313" key="13">
    <source>
        <dbReference type="Proteomes" id="UP001595789"/>
    </source>
</evidence>
<dbReference type="EMBL" id="JBHSBW010000001">
    <property type="protein sequence ID" value="MFC4209660.1"/>
    <property type="molecule type" value="Genomic_DNA"/>
</dbReference>
<protein>
    <submittedName>
        <fullName evidence="12">SusC/RagA family TonB-linked outer membrane protein</fullName>
    </submittedName>
</protein>
<keyword evidence="7 8" id="KW-0998">Cell outer membrane</keyword>
<evidence type="ECO:0000256" key="1">
    <source>
        <dbReference type="ARBA" id="ARBA00004571"/>
    </source>
</evidence>
<dbReference type="Gene3D" id="2.40.170.20">
    <property type="entry name" value="TonB-dependent receptor, beta-barrel domain"/>
    <property type="match status" value="1"/>
</dbReference>
<dbReference type="InterPro" id="IPR037066">
    <property type="entry name" value="Plug_dom_sf"/>
</dbReference>
<evidence type="ECO:0000256" key="10">
    <source>
        <dbReference type="SAM" id="SignalP"/>
    </source>
</evidence>
<evidence type="ECO:0000256" key="8">
    <source>
        <dbReference type="PROSITE-ProRule" id="PRU01360"/>
    </source>
</evidence>
<dbReference type="InterPro" id="IPR008969">
    <property type="entry name" value="CarboxyPept-like_regulatory"/>
</dbReference>
<dbReference type="InterPro" id="IPR036942">
    <property type="entry name" value="Beta-barrel_TonB_sf"/>
</dbReference>
<name>A0ABV8P662_9SPHI</name>
<dbReference type="SUPFAM" id="SSF49464">
    <property type="entry name" value="Carboxypeptidase regulatory domain-like"/>
    <property type="match status" value="1"/>
</dbReference>
<evidence type="ECO:0000256" key="2">
    <source>
        <dbReference type="ARBA" id="ARBA00022448"/>
    </source>
</evidence>
<keyword evidence="4 8" id="KW-0812">Transmembrane</keyword>
<dbReference type="InterPro" id="IPR000531">
    <property type="entry name" value="Beta-barrel_TonB"/>
</dbReference>
<keyword evidence="6 8" id="KW-0472">Membrane</keyword>
<dbReference type="InterPro" id="IPR023996">
    <property type="entry name" value="TonB-dep_OMP_SusC/RagA"/>
</dbReference>
<feature type="domain" description="TonB-dependent receptor-like beta-barrel" evidence="11">
    <location>
        <begin position="457"/>
        <end position="963"/>
    </location>
</feature>
<dbReference type="Gene3D" id="2.60.40.1120">
    <property type="entry name" value="Carboxypeptidase-like, regulatory domain"/>
    <property type="match status" value="1"/>
</dbReference>
<reference evidence="13" key="1">
    <citation type="journal article" date="2019" name="Int. J. Syst. Evol. Microbiol.">
        <title>The Global Catalogue of Microorganisms (GCM) 10K type strain sequencing project: providing services to taxonomists for standard genome sequencing and annotation.</title>
        <authorList>
            <consortium name="The Broad Institute Genomics Platform"/>
            <consortium name="The Broad Institute Genome Sequencing Center for Infectious Disease"/>
            <person name="Wu L."/>
            <person name="Ma J."/>
        </authorList>
    </citation>
    <scope>NUCLEOTIDE SEQUENCE [LARGE SCALE GENOMIC DNA]</scope>
    <source>
        <strain evidence="13">CCM 8691</strain>
    </source>
</reference>
<evidence type="ECO:0000256" key="5">
    <source>
        <dbReference type="ARBA" id="ARBA00023077"/>
    </source>
</evidence>
<proteinExistence type="inferred from homology"/>
<evidence type="ECO:0000256" key="6">
    <source>
        <dbReference type="ARBA" id="ARBA00023136"/>
    </source>
</evidence>
<keyword evidence="2 8" id="KW-0813">Transport</keyword>
<dbReference type="Pfam" id="PF13715">
    <property type="entry name" value="CarbopepD_reg_2"/>
    <property type="match status" value="1"/>
</dbReference>
<comment type="caution">
    <text evidence="12">The sequence shown here is derived from an EMBL/GenBank/DDBJ whole genome shotgun (WGS) entry which is preliminary data.</text>
</comment>
<feature type="region of interest" description="Disordered" evidence="9">
    <location>
        <begin position="465"/>
        <end position="489"/>
    </location>
</feature>
<accession>A0ABV8P662</accession>
<keyword evidence="3 8" id="KW-1134">Transmembrane beta strand</keyword>
<keyword evidence="13" id="KW-1185">Reference proteome</keyword>
<feature type="chain" id="PRO_5046516825" evidence="10">
    <location>
        <begin position="25"/>
        <end position="1013"/>
    </location>
</feature>
<sequence>MKINLLKITGLSAAIILLNGPAFSMNSEWEGASGFMKGNKLWQQVQTQKVITGTILDETNQPMPGVGIRNQTSGKSTVTDGNGKFSIEANANDVIRISSVGYRTQNVTVGAQNSLSIKLAVSADTKLDEVVVIGYGTLNKDQISSAVTKVDSSGFRQSGARSALDLLVGKVAGLQITRPGGTNPNSGVTVQLRGVTSLAGTQTPLIIIDGIPGGNLDLLAQDDIESFSVLKDGSGAAIYGTRANAGVILVTTKKGKAGPSRFDYNSYVRHERLVKRPDFMNATELRQRIASKEYVVQDYGGDFDYFYDLINQNNISQNHNFAVSGGSENSNYRASLNYRDLQGFAQQNNRKDYGIRLSLTQKGFNKRLTALFNVATNFNNPNLIAGGGWENVLTKNPTESYFNPDGSYLFTRNLTNEIARINQEKNRRQQQTMSADGKIDFEIIPGLKASVFGAHQRDWRIDGEYRDKQGQNSLENGNAPGGGYASRSTSLDQNFNLEPTVEYNKTFAERHKIQAIAGYSYRYEVSEGFNANNRGYVNDLFEENNLGSVPVVLNRIAIGSYKNDNTLIAGFARIFYSFDDKYIFQASVRREGSSRFGANNKWATFPAASAAWNVTQEDFMKNVKWVNNLKLRLGYGETGNSGFANYASLVTLGTGGIYLFPTGEYAQTYGPSRNPNPDLRWERKKELNFGVDFTILNNKLSGSIELYRRVTQDLLDTYTSPQPPFVQSSIYTNVGTISAKGIEVTLSYAAVKKDKFSWDIDFTGSTTQNKLDRYSNDVYKRDLKTFGGIGGFGALGDAFRTYEGRAIGEFWGKRFAGFTPDGKWTFFNKNNEVVSNAQINTSSFRDQTDLAVIGNAIPKYYLSLTNSFRYGNFDLRVFLRSKLDFDILNTMALSYGNKNGATTNLLNSAFTKYAEIKDTYMYSDYYLESGSFLKVDELTLGYTFKLKSPVVRNLRLYLTGQNLWTITGYTGNDPDYVSDTGLGQEQNGKSLGIDTRGPYPATRQFLFGVNFGF</sequence>
<comment type="similarity">
    <text evidence="8">Belongs to the TonB-dependent receptor family.</text>
</comment>
<evidence type="ECO:0000256" key="7">
    <source>
        <dbReference type="ARBA" id="ARBA00023237"/>
    </source>
</evidence>
<evidence type="ECO:0000256" key="9">
    <source>
        <dbReference type="SAM" id="MobiDB-lite"/>
    </source>
</evidence>
<dbReference type="RefSeq" id="WP_378980809.1">
    <property type="nucleotide sequence ID" value="NZ_JBHSBW010000001.1"/>
</dbReference>
<comment type="subcellular location">
    <subcellularLocation>
        <location evidence="1 8">Cell outer membrane</location>
        <topology evidence="1 8">Multi-pass membrane protein</topology>
    </subcellularLocation>
</comment>
<evidence type="ECO:0000256" key="3">
    <source>
        <dbReference type="ARBA" id="ARBA00022452"/>
    </source>
</evidence>
<dbReference type="InterPro" id="IPR039426">
    <property type="entry name" value="TonB-dep_rcpt-like"/>
</dbReference>
<keyword evidence="5" id="KW-0798">TonB box</keyword>
<dbReference type="Gene3D" id="2.170.130.10">
    <property type="entry name" value="TonB-dependent receptor, plug domain"/>
    <property type="match status" value="1"/>
</dbReference>